<keyword evidence="3" id="KW-1185">Reference proteome</keyword>
<reference evidence="2" key="1">
    <citation type="submission" date="2016-11" db="EMBL/GenBank/DDBJ databases">
        <title>The genome of Nicotiana attenuata.</title>
        <authorList>
            <person name="Xu S."/>
            <person name="Brockmoeller T."/>
            <person name="Gaquerel E."/>
            <person name="Navarro A."/>
            <person name="Kuhl H."/>
            <person name="Gase K."/>
            <person name="Ling Z."/>
            <person name="Zhou W."/>
            <person name="Kreitzer C."/>
            <person name="Stanke M."/>
            <person name="Tang H."/>
            <person name="Lyons E."/>
            <person name="Pandey P."/>
            <person name="Pandey S.P."/>
            <person name="Timmermann B."/>
            <person name="Baldwin I.T."/>
        </authorList>
    </citation>
    <scope>NUCLEOTIDE SEQUENCE [LARGE SCALE GENOMIC DNA]</scope>
    <source>
        <strain evidence="2">UT</strain>
    </source>
</reference>
<sequence>MEGRNDDEEGGSSAIFSELKHYCIELLELRLNPKKNSSTLSHLLQLLRRSSPVSLQPFFDFTLLPLLLLLNAAVDSRTSPCIDSNVMPQTVSDIVMEDALHCLEELLKKCCLGSVDQFIELTKKLSRGASLPPLEASEEFREGVIRCFKALLLNLRCCSSESCSCKQISGCPLLLERKNLHSPPVSKLKFKDEECLIAFLQSETASVAVGNWLSLLLKAADAEAARGQQGSASLRIEAFSTLRILVAKVGTADALAFFLPGVVSQIGKVLHMSKTFISGAAGNAEALDQAIRSLAEFLMIVLDDDSNLPCLDPSLDDVKKEKSPMAFLEALRHLPSTMHDQNLSEAVDRGTLVLSSTERESVIPRNVNGSLRVIRTKDWIVDTSSHVDKLLCATYPHLCMHPSRKVRQGLLAAIQGLLLKTSCVLKGSRLILLESLCVLACDDSEEVSSASQLFFRYLLTSHGKRQVKDDVREVFNRLVEKLPKVVLGADESYAIAHAQKLLVLIYFSGPWLVTDYLLQSPVRSAQFLDVLALCLSQNSVFAGSLEKNVVAKPSSSGFMHSLAEIRAVRAAGFDNLGSRENQNRRVHATESVKNEHQLPRMPPWFVYVGSQKLYHSLAGILRLVGLSLFADSRTEGSLSVIIDLPLENLRKLISEIRMKEYSEESWQSWYNRITSGQLVRQASTAVCVLNELIFGLSDQAIDDFTRMFRAYVMAPQENKKCQEDESQHCKIEQSAPEGSIWKICQVKGERNHLVDCIGSILHEYLSPEIWSLPVEHTAALQQSDCEDRNISSHFFNDNVMLQQEIFFSISCCDCGFNLIDVFSSGSNNACHTDVSFAIIKQVIIDGTGIFSMCLGKDFSSSGFLHTSLYMLLHNLSCSRFQISSASDAVLRIVAAMHDYPTVGHLVIANSDYIIDSICRQLRSLELNPDVPNVLAAMLSYIGVAHSIFPLLEEPMRAVSMELEILGRHQNPGLTIPFLKAMAEIVKASKHEASALVDQAKSYYEDVESRKLNLQKGAEKIFDDSGSYNDDNVGMESSESGTFKCLGDGNGDVSCEVVVIDGGGG</sequence>
<dbReference type="SUPFAM" id="SSF48371">
    <property type="entry name" value="ARM repeat"/>
    <property type="match status" value="1"/>
</dbReference>
<gene>
    <name evidence="2" type="ORF">A4A49_06702</name>
</gene>
<dbReference type="InterPro" id="IPR049362">
    <property type="entry name" value="TTI1_rpt"/>
</dbReference>
<dbReference type="PANTHER" id="PTHR18460">
    <property type="entry name" value="TEL2 INTERACTING PROTEIN 1 TTI1 FAMILY MEMBER"/>
    <property type="match status" value="1"/>
</dbReference>
<evidence type="ECO:0000313" key="3">
    <source>
        <dbReference type="Proteomes" id="UP000187609"/>
    </source>
</evidence>
<comment type="caution">
    <text evidence="2">The sequence shown here is derived from an EMBL/GenBank/DDBJ whole genome shotgun (WGS) entry which is preliminary data.</text>
</comment>
<accession>A0A314LBT0</accession>
<dbReference type="PANTHER" id="PTHR18460:SF3">
    <property type="entry name" value="TELO2-INTERACTING PROTEIN 1 HOMOLOG"/>
    <property type="match status" value="1"/>
</dbReference>
<evidence type="ECO:0000313" key="2">
    <source>
        <dbReference type="EMBL" id="OIT39160.1"/>
    </source>
</evidence>
<dbReference type="Pfam" id="PF24173">
    <property type="entry name" value="TPR_TTI1_N"/>
    <property type="match status" value="2"/>
</dbReference>
<organism evidence="2 3">
    <name type="scientific">Nicotiana attenuata</name>
    <name type="common">Coyote tobacco</name>
    <dbReference type="NCBI Taxonomy" id="49451"/>
    <lineage>
        <taxon>Eukaryota</taxon>
        <taxon>Viridiplantae</taxon>
        <taxon>Streptophyta</taxon>
        <taxon>Embryophyta</taxon>
        <taxon>Tracheophyta</taxon>
        <taxon>Spermatophyta</taxon>
        <taxon>Magnoliopsida</taxon>
        <taxon>eudicotyledons</taxon>
        <taxon>Gunneridae</taxon>
        <taxon>Pentapetalae</taxon>
        <taxon>asterids</taxon>
        <taxon>lamiids</taxon>
        <taxon>Solanales</taxon>
        <taxon>Solanaceae</taxon>
        <taxon>Nicotianoideae</taxon>
        <taxon>Nicotianeae</taxon>
        <taxon>Nicotiana</taxon>
    </lineage>
</organism>
<dbReference type="Proteomes" id="UP000187609">
    <property type="component" value="Unassembled WGS sequence"/>
</dbReference>
<dbReference type="Gramene" id="OIT39160">
    <property type="protein sequence ID" value="OIT39160"/>
    <property type="gene ID" value="A4A49_06702"/>
</dbReference>
<dbReference type="AlphaFoldDB" id="A0A314LBT0"/>
<name>A0A314LBT0_NICAT</name>
<dbReference type="InterPro" id="IPR016024">
    <property type="entry name" value="ARM-type_fold"/>
</dbReference>
<dbReference type="EMBL" id="MJEQ01000135">
    <property type="protein sequence ID" value="OIT39160.1"/>
    <property type="molecule type" value="Genomic_DNA"/>
</dbReference>
<dbReference type="InterPro" id="IPR057566">
    <property type="entry name" value="TPR_TTI1_N"/>
</dbReference>
<proteinExistence type="predicted"/>
<dbReference type="InterPro" id="IPR052587">
    <property type="entry name" value="TELO2-interacting_protein_1"/>
</dbReference>
<dbReference type="Pfam" id="PF21547">
    <property type="entry name" value="TTI1"/>
    <property type="match status" value="1"/>
</dbReference>
<dbReference type="GO" id="GO:0005737">
    <property type="term" value="C:cytoplasm"/>
    <property type="evidence" value="ECO:0007669"/>
    <property type="project" value="TreeGrafter"/>
</dbReference>
<protein>
    <recommendedName>
        <fullName evidence="1">TTI1 N-terminal TPR domain-containing protein</fullName>
    </recommendedName>
</protein>
<dbReference type="STRING" id="49451.A0A314LBT0"/>
<feature type="domain" description="TTI1 N-terminal TPR" evidence="1">
    <location>
        <begin position="16"/>
        <end position="156"/>
    </location>
</feature>
<evidence type="ECO:0000259" key="1">
    <source>
        <dbReference type="Pfam" id="PF24173"/>
    </source>
</evidence>
<feature type="domain" description="TTI1 N-terminal TPR" evidence="1">
    <location>
        <begin position="201"/>
        <end position="443"/>
    </location>
</feature>